<dbReference type="Pfam" id="PF19290">
    <property type="entry name" value="PmbA_TldD_2nd"/>
    <property type="match status" value="1"/>
</dbReference>
<feature type="domain" description="Metalloprotease TldD/E C-terminal" evidence="3">
    <location>
        <begin position="227"/>
        <end position="446"/>
    </location>
</feature>
<accession>A0A081NFT5</accession>
<evidence type="ECO:0000313" key="5">
    <source>
        <dbReference type="EMBL" id="KEQ17308.1"/>
    </source>
</evidence>
<comment type="similarity">
    <text evidence="1">Belongs to the peptidase U62 family.</text>
</comment>
<dbReference type="GO" id="GO:0005829">
    <property type="term" value="C:cytosol"/>
    <property type="evidence" value="ECO:0007669"/>
    <property type="project" value="TreeGrafter"/>
</dbReference>
<evidence type="ECO:0000259" key="4">
    <source>
        <dbReference type="Pfam" id="PF19290"/>
    </source>
</evidence>
<reference evidence="5 6" key="1">
    <citation type="submission" date="2014-06" db="EMBL/GenBank/DDBJ databases">
        <title>Whole Genome Sequences of Three Symbiotic Endozoicomonas Bacteria.</title>
        <authorList>
            <person name="Neave M.J."/>
            <person name="Apprill A."/>
            <person name="Voolstra C.R."/>
        </authorList>
    </citation>
    <scope>NUCLEOTIDE SEQUENCE [LARGE SCALE GENOMIC DNA]</scope>
    <source>
        <strain evidence="5 6">DSM 25634</strain>
    </source>
</reference>
<feature type="domain" description="Metalloprotease TldD/E N-terminal" evidence="2">
    <location>
        <begin position="25"/>
        <end position="89"/>
    </location>
</feature>
<evidence type="ECO:0000313" key="6">
    <source>
        <dbReference type="Proteomes" id="UP000028073"/>
    </source>
</evidence>
<keyword evidence="6" id="KW-1185">Reference proteome</keyword>
<dbReference type="Proteomes" id="UP000028073">
    <property type="component" value="Unassembled WGS sequence"/>
</dbReference>
<dbReference type="RefSeq" id="WP_034837453.1">
    <property type="nucleotide sequence ID" value="NZ_JOKH01000003.1"/>
</dbReference>
<comment type="caution">
    <text evidence="5">The sequence shown here is derived from an EMBL/GenBank/DDBJ whole genome shotgun (WGS) entry which is preliminary data.</text>
</comment>
<dbReference type="eggNOG" id="COG0312">
    <property type="taxonomic scope" value="Bacteria"/>
</dbReference>
<dbReference type="InterPro" id="IPR035068">
    <property type="entry name" value="TldD/PmbA_N"/>
</dbReference>
<evidence type="ECO:0000256" key="1">
    <source>
        <dbReference type="ARBA" id="ARBA00005836"/>
    </source>
</evidence>
<dbReference type="InterPro" id="IPR045569">
    <property type="entry name" value="Metalloprtase-TldD/E_C"/>
</dbReference>
<dbReference type="InterPro" id="IPR002510">
    <property type="entry name" value="Metalloprtase-TldD/E_N"/>
</dbReference>
<evidence type="ECO:0000259" key="3">
    <source>
        <dbReference type="Pfam" id="PF19289"/>
    </source>
</evidence>
<keyword evidence="5" id="KW-0378">Hydrolase</keyword>
<evidence type="ECO:0000259" key="2">
    <source>
        <dbReference type="Pfam" id="PF01523"/>
    </source>
</evidence>
<dbReference type="SUPFAM" id="SSF111283">
    <property type="entry name" value="Putative modulator of DNA gyrase, PmbA/TldD"/>
    <property type="match status" value="1"/>
</dbReference>
<dbReference type="Pfam" id="PF01523">
    <property type="entry name" value="PmbA_TldD_1st"/>
    <property type="match status" value="1"/>
</dbReference>
<protein>
    <submittedName>
        <fullName evidence="5">Zn-dependent protease</fullName>
    </submittedName>
</protein>
<sequence length="447" mass="47894">MSEQAKLQKAIEHVLNSVQGQGAEADVIASGSNSFSLKANKGELDEYKVTSGQVIGVRVIKDQRVATSYSESLEPASLDLMIKNALESARFAKVDEHQQISCLNSKISTDMDEIHQPDSVSVDEKIALALSLEQGVVNKPFEPSSPYNGYGESESQLLIANTQGSFCEHKERSFSCYAYTLLEKDGKQSMDGASSCGRSFSELKPQFCIDHGYDLANDLLEGEPVATGSYSVIFEVDALSSLLGAFGLCFSGVGAMKGVNPWREKLGQQVASPLFSITDKAYVEGGMNICAFDSEGYAARDNQLIEKGQLQTLLHNSHTAKSLEAENTASASRGAKSSLDVAPRHKVIAVGSSSHAEVTGGEYLELVDLAGVHSGADAISGDFSFGASGFLCRDGKRVQPVRGITVAGNFYKMLNEIDAMGSVLETSQSRNFYAPVIRFSRLSIGGK</sequence>
<dbReference type="InterPro" id="IPR045570">
    <property type="entry name" value="Metalloprtase-TldD/E_cen_dom"/>
</dbReference>
<organism evidence="5 6">
    <name type="scientific">Endozoicomonas numazuensis</name>
    <dbReference type="NCBI Taxonomy" id="1137799"/>
    <lineage>
        <taxon>Bacteria</taxon>
        <taxon>Pseudomonadati</taxon>
        <taxon>Pseudomonadota</taxon>
        <taxon>Gammaproteobacteria</taxon>
        <taxon>Oceanospirillales</taxon>
        <taxon>Endozoicomonadaceae</taxon>
        <taxon>Endozoicomonas</taxon>
    </lineage>
</organism>
<dbReference type="GO" id="GO:0008237">
    <property type="term" value="F:metallopeptidase activity"/>
    <property type="evidence" value="ECO:0007669"/>
    <property type="project" value="InterPro"/>
</dbReference>
<dbReference type="AlphaFoldDB" id="A0A081NFT5"/>
<dbReference type="Gene3D" id="3.30.2290.10">
    <property type="entry name" value="PmbA/TldD superfamily"/>
    <property type="match status" value="1"/>
</dbReference>
<dbReference type="GO" id="GO:0006508">
    <property type="term" value="P:proteolysis"/>
    <property type="evidence" value="ECO:0007669"/>
    <property type="project" value="UniProtKB-KW"/>
</dbReference>
<dbReference type="STRING" id="1137799.GZ78_15970"/>
<name>A0A081NFT5_9GAMM</name>
<gene>
    <name evidence="5" type="ORF">GZ78_15970</name>
</gene>
<dbReference type="InterPro" id="IPR047657">
    <property type="entry name" value="PmbA"/>
</dbReference>
<dbReference type="InterPro" id="IPR036059">
    <property type="entry name" value="TldD/PmbA_sf"/>
</dbReference>
<dbReference type="OrthoDB" id="9803618at2"/>
<proteinExistence type="inferred from homology"/>
<dbReference type="Pfam" id="PF19289">
    <property type="entry name" value="PmbA_TldD_3rd"/>
    <property type="match status" value="1"/>
</dbReference>
<dbReference type="PANTHER" id="PTHR43421">
    <property type="entry name" value="METALLOPROTEASE PMBA"/>
    <property type="match status" value="1"/>
</dbReference>
<feature type="domain" description="Metalloprotease TldD/E central" evidence="4">
    <location>
        <begin position="117"/>
        <end position="206"/>
    </location>
</feature>
<keyword evidence="5" id="KW-0645">Protease</keyword>
<dbReference type="PANTHER" id="PTHR43421:SF1">
    <property type="entry name" value="METALLOPROTEASE PMBA"/>
    <property type="match status" value="1"/>
</dbReference>
<dbReference type="EMBL" id="JOKH01000003">
    <property type="protein sequence ID" value="KEQ17308.1"/>
    <property type="molecule type" value="Genomic_DNA"/>
</dbReference>